<dbReference type="InterPro" id="IPR050982">
    <property type="entry name" value="Auxin_biosynth/cation_transpt"/>
</dbReference>
<evidence type="ECO:0000313" key="3">
    <source>
        <dbReference type="Proteomes" id="UP000004926"/>
    </source>
</evidence>
<reference evidence="2 3" key="1">
    <citation type="journal article" date="2012" name="Stand. Genomic Sci.">
        <title>Genome sequence of the ocean sediment bacterium Saccharomonospora marina type strain (XMU15(T)).</title>
        <authorList>
            <person name="Klenk H.P."/>
            <person name="Lu M."/>
            <person name="Lucas S."/>
            <person name="Lapidus A."/>
            <person name="Copeland A."/>
            <person name="Pitluck S."/>
            <person name="Goodwin L.A."/>
            <person name="Han C."/>
            <person name="Tapia R."/>
            <person name="Brambilla E.M."/>
            <person name="Potter G."/>
            <person name="Land M."/>
            <person name="Ivanova N."/>
            <person name="Rohde M."/>
            <person name="Goker M."/>
            <person name="Detter J.C."/>
            <person name="Li W.J."/>
            <person name="Kyrpides N.C."/>
            <person name="Woyke T."/>
        </authorList>
    </citation>
    <scope>NUCLEOTIDE SEQUENCE [LARGE SCALE GENOMIC DNA]</scope>
    <source>
        <strain evidence="2 3">XMU15</strain>
    </source>
</reference>
<keyword evidence="1" id="KW-0560">Oxidoreductase</keyword>
<accession>H5XAX1</accession>
<dbReference type="RefSeq" id="WP_009156059.1">
    <property type="nucleotide sequence ID" value="NZ_CM001439.1"/>
</dbReference>
<dbReference type="SUPFAM" id="SSF51905">
    <property type="entry name" value="FAD/NAD(P)-binding domain"/>
    <property type="match status" value="2"/>
</dbReference>
<dbReference type="PIRSF" id="PIRSF000332">
    <property type="entry name" value="FMO"/>
    <property type="match status" value="1"/>
</dbReference>
<dbReference type="Pfam" id="PF13738">
    <property type="entry name" value="Pyr_redox_3"/>
    <property type="match status" value="1"/>
</dbReference>
<evidence type="ECO:0000313" key="2">
    <source>
        <dbReference type="EMBL" id="EHR52681.1"/>
    </source>
</evidence>
<dbReference type="InterPro" id="IPR036188">
    <property type="entry name" value="FAD/NAD-bd_sf"/>
</dbReference>
<dbReference type="OrthoDB" id="9808049at2"/>
<dbReference type="PANTHER" id="PTHR43539:SF78">
    <property type="entry name" value="FLAVIN-CONTAINING MONOOXYGENASE"/>
    <property type="match status" value="1"/>
</dbReference>
<proteinExistence type="predicted"/>
<dbReference type="PANTHER" id="PTHR43539">
    <property type="entry name" value="FLAVIN-BINDING MONOOXYGENASE-LIKE PROTEIN (AFU_ORTHOLOGUE AFUA_4G09220)"/>
    <property type="match status" value="1"/>
</dbReference>
<organism evidence="2 3">
    <name type="scientific">Saccharomonospora marina XMU15</name>
    <dbReference type="NCBI Taxonomy" id="882083"/>
    <lineage>
        <taxon>Bacteria</taxon>
        <taxon>Bacillati</taxon>
        <taxon>Actinomycetota</taxon>
        <taxon>Actinomycetes</taxon>
        <taxon>Pseudonocardiales</taxon>
        <taxon>Pseudonocardiaceae</taxon>
        <taxon>Saccharomonospora</taxon>
    </lineage>
</organism>
<dbReference type="AlphaFoldDB" id="H5XAX1"/>
<dbReference type="Proteomes" id="UP000004926">
    <property type="component" value="Chromosome"/>
</dbReference>
<dbReference type="eggNOG" id="COG2072">
    <property type="taxonomic scope" value="Bacteria"/>
</dbReference>
<dbReference type="PRINTS" id="PR00469">
    <property type="entry name" value="PNDRDTASEII"/>
</dbReference>
<dbReference type="EMBL" id="CM001439">
    <property type="protein sequence ID" value="EHR52681.1"/>
    <property type="molecule type" value="Genomic_DNA"/>
</dbReference>
<dbReference type="Gene3D" id="3.50.50.60">
    <property type="entry name" value="FAD/NAD(P)-binding domain"/>
    <property type="match status" value="1"/>
</dbReference>
<dbReference type="GO" id="GO:0004497">
    <property type="term" value="F:monooxygenase activity"/>
    <property type="evidence" value="ECO:0007669"/>
    <property type="project" value="TreeGrafter"/>
</dbReference>
<sequence length="354" mass="37717">MNDVIVIGGGQSGLAAARAARARGLNPIVLEAGSEPTGSWPHYYDSLTLFSPAGYSGMPGVPFPGSPERYPTRDEVADYLRGYAAGLDVDIRTDTRVTAVTARPSGGFLVHTAAGEALPAAGVVAATGSFGNPYLPTLPGSSGFAGQVLHAAAYRGPKPFAGQRIVVVGAGNSAVQIGYELADVAEVTLATRQPISFVPQRLRGRDLHYWLRHTGFDDLPAEWLARLVSGTLVLDTGDYHRAFDTGRLDRRPMFTAFDADHLVWSDGSRERVDTVLFATGYRPHLDYLEPLDALTGGLAQHTGGISTTHVGLVYVGLEFQRSFASNTLRGVHRDAEHVTAALTAHVRDAGWLVA</sequence>
<keyword evidence="3" id="KW-1185">Reference proteome</keyword>
<name>H5XAX1_9PSEU</name>
<protein>
    <submittedName>
        <fullName evidence="2">Putative flavoprotein involved in K+ transport</fullName>
    </submittedName>
</protein>
<dbReference type="PRINTS" id="PR00368">
    <property type="entry name" value="FADPNR"/>
</dbReference>
<evidence type="ECO:0000256" key="1">
    <source>
        <dbReference type="ARBA" id="ARBA00023002"/>
    </source>
</evidence>
<dbReference type="InterPro" id="IPR000960">
    <property type="entry name" value="Flavin_mOase"/>
</dbReference>
<dbReference type="GO" id="GO:0050661">
    <property type="term" value="F:NADP binding"/>
    <property type="evidence" value="ECO:0007669"/>
    <property type="project" value="InterPro"/>
</dbReference>
<gene>
    <name evidence="2" type="ORF">SacmaDRAFT_4496</name>
</gene>
<dbReference type="HOGENOM" id="CLU_006909_1_2_11"/>
<dbReference type="STRING" id="882083.SacmaDRAFT_4496"/>
<dbReference type="GO" id="GO:0050660">
    <property type="term" value="F:flavin adenine dinucleotide binding"/>
    <property type="evidence" value="ECO:0007669"/>
    <property type="project" value="InterPro"/>
</dbReference>